<evidence type="ECO:0000313" key="1">
    <source>
        <dbReference type="EMBL" id="MBS4538591.1"/>
    </source>
</evidence>
<name>A0A942UYD2_9FIRM</name>
<dbReference type="SUPFAM" id="SSF48239">
    <property type="entry name" value="Terpenoid cyclases/Protein prenyltransferases"/>
    <property type="match status" value="1"/>
</dbReference>
<keyword evidence="2" id="KW-1185">Reference proteome</keyword>
<dbReference type="InterPro" id="IPR008930">
    <property type="entry name" value="Terpenoid_cyclase/PrenylTrfase"/>
</dbReference>
<dbReference type="RefSeq" id="WP_203366513.1">
    <property type="nucleotide sequence ID" value="NZ_WSFT01000036.1"/>
</dbReference>
<dbReference type="Gene3D" id="1.50.10.20">
    <property type="match status" value="1"/>
</dbReference>
<gene>
    <name evidence="1" type="ORF">GOQ27_08955</name>
</gene>
<sequence length="306" mass="36143">MKNLSNKALNNAEEAIKKFSRPLVKSIFQSEFYSGTTKKIIEELKKYQNEDGGFGNGLEPDFRLPNSSPMATSVGLRLLSDLDYLKEVKEMIKKAINYLEKTFDKDRMGWFAVPKEVNDYLHTPWWHYNEEEGMTVIDRNWGNPSAEIIAYLYKYREYIKTLDIDGLVKYGIDYIQNKEKFDSENEVFCYIKLYEVLPVSLQEELKEPIAKGINQTIVYDENRWYEYVPRPSDFVDDPNKFRFGIKESQIQKDLDYLIRELEDEGKILPPWGKSFYTDEFRDAYNHWIGILTLKALKKLQNHGRIE</sequence>
<comment type="caution">
    <text evidence="1">The sequence shown here is derived from an EMBL/GenBank/DDBJ whole genome shotgun (WGS) entry which is preliminary data.</text>
</comment>
<evidence type="ECO:0000313" key="2">
    <source>
        <dbReference type="Proteomes" id="UP000724672"/>
    </source>
</evidence>
<protein>
    <submittedName>
        <fullName evidence="1">Uncharacterized protein</fullName>
    </submittedName>
</protein>
<dbReference type="Proteomes" id="UP000724672">
    <property type="component" value="Unassembled WGS sequence"/>
</dbReference>
<proteinExistence type="predicted"/>
<dbReference type="AlphaFoldDB" id="A0A942UYD2"/>
<organism evidence="1 2">
    <name type="scientific">Anaeromonas frigoriresistens</name>
    <dbReference type="NCBI Taxonomy" id="2683708"/>
    <lineage>
        <taxon>Bacteria</taxon>
        <taxon>Bacillati</taxon>
        <taxon>Bacillota</taxon>
        <taxon>Tissierellia</taxon>
        <taxon>Tissierellales</taxon>
        <taxon>Thermohalobacteraceae</taxon>
        <taxon>Anaeromonas</taxon>
    </lineage>
</organism>
<accession>A0A942UYD2</accession>
<reference evidence="1" key="1">
    <citation type="submission" date="2019-12" db="EMBL/GenBank/DDBJ databases">
        <title>Clostridiaceae gen. nov. sp. nov., isolated from sediment in Xinjiang, China.</title>
        <authorList>
            <person name="Zhang R."/>
        </authorList>
    </citation>
    <scope>NUCLEOTIDE SEQUENCE</scope>
    <source>
        <strain evidence="1">D2Q-11</strain>
    </source>
</reference>
<dbReference type="EMBL" id="WSFT01000036">
    <property type="protein sequence ID" value="MBS4538591.1"/>
    <property type="molecule type" value="Genomic_DNA"/>
</dbReference>